<comment type="caution">
    <text evidence="1">The sequence shown here is derived from an EMBL/GenBank/DDBJ whole genome shotgun (WGS) entry which is preliminary data.</text>
</comment>
<proteinExistence type="predicted"/>
<name>A0A0F9KSR2_9ZZZZ</name>
<dbReference type="AlphaFoldDB" id="A0A0F9KSR2"/>
<accession>A0A0F9KSR2</accession>
<gene>
    <name evidence="1" type="ORF">LCGC14_1665370</name>
</gene>
<protein>
    <submittedName>
        <fullName evidence="1">Uncharacterized protein</fullName>
    </submittedName>
</protein>
<dbReference type="EMBL" id="LAZR01014216">
    <property type="protein sequence ID" value="KKM18465.1"/>
    <property type="molecule type" value="Genomic_DNA"/>
</dbReference>
<reference evidence="1" key="1">
    <citation type="journal article" date="2015" name="Nature">
        <title>Complex archaea that bridge the gap between prokaryotes and eukaryotes.</title>
        <authorList>
            <person name="Spang A."/>
            <person name="Saw J.H."/>
            <person name="Jorgensen S.L."/>
            <person name="Zaremba-Niedzwiedzka K."/>
            <person name="Martijn J."/>
            <person name="Lind A.E."/>
            <person name="van Eijk R."/>
            <person name="Schleper C."/>
            <person name="Guy L."/>
            <person name="Ettema T.J."/>
        </authorList>
    </citation>
    <scope>NUCLEOTIDE SEQUENCE</scope>
</reference>
<organism evidence="1">
    <name type="scientific">marine sediment metagenome</name>
    <dbReference type="NCBI Taxonomy" id="412755"/>
    <lineage>
        <taxon>unclassified sequences</taxon>
        <taxon>metagenomes</taxon>
        <taxon>ecological metagenomes</taxon>
    </lineage>
</organism>
<sequence>MFGMDSSANLLFKIAGDSSDARADLRQFKGVVKKDLRGIEGDFDRSSKGIVGNLGKWKGALIRIVASVGGVIYAENGPEDADGEGNLRMPLSGIVPANTAFEVHAFMTGTP</sequence>
<feature type="non-terminal residue" evidence="1">
    <location>
        <position position="111"/>
    </location>
</feature>
<evidence type="ECO:0000313" key="1">
    <source>
        <dbReference type="EMBL" id="KKM18465.1"/>
    </source>
</evidence>